<dbReference type="InterPro" id="IPR053178">
    <property type="entry name" value="Osmoadaptation_assoc"/>
</dbReference>
<dbReference type="EMBL" id="ML978124">
    <property type="protein sequence ID" value="KAF2100248.1"/>
    <property type="molecule type" value="Genomic_DNA"/>
</dbReference>
<dbReference type="SMART" id="SM00066">
    <property type="entry name" value="GAL4"/>
    <property type="match status" value="1"/>
</dbReference>
<accession>A0A9P4IHS9</accession>
<dbReference type="PROSITE" id="PS50048">
    <property type="entry name" value="ZN2_CY6_FUNGAL_2"/>
    <property type="match status" value="1"/>
</dbReference>
<gene>
    <name evidence="4" type="ORF">NA57DRAFT_73858</name>
</gene>
<organism evidence="4 5">
    <name type="scientific">Rhizodiscina lignyota</name>
    <dbReference type="NCBI Taxonomy" id="1504668"/>
    <lineage>
        <taxon>Eukaryota</taxon>
        <taxon>Fungi</taxon>
        <taxon>Dikarya</taxon>
        <taxon>Ascomycota</taxon>
        <taxon>Pezizomycotina</taxon>
        <taxon>Dothideomycetes</taxon>
        <taxon>Pleosporomycetidae</taxon>
        <taxon>Aulographales</taxon>
        <taxon>Rhizodiscinaceae</taxon>
        <taxon>Rhizodiscina</taxon>
    </lineage>
</organism>
<sequence>MPGVPSGRGCEACRKQKKKCDQGKPSCSRCTRLQIPCIGSGERRYQFKEQRPFGSHSPSEGSSSAATSRSHSDNKVERVRRSPSNEVDSLSIAFGDMIKASTDLRYNLAWSFGDYLEEIPRRLGTNQALDTSAAALVEAHSVLCSRGDVTAGALDKYSLALSKLREYLDDPAKAGAPETICSVYLLLISQSFIGFTGGRFTGHSEGAAQILKARRNFAMRDDFEKKLFLSLRATVLLEGLVNSKIDFTFEEWKVLVEDYWQQEKTASIALRCLCRVPSYMHRGKAVLSGQIEDPELLDEMTENYQTLKTALKDFQAERLEFIQSGAGDKISPFAPVRRNHAQFERQYGLILAISIILNIVLSVIDITNMSLSTELLFFSKEILTLVEPAEKYRPLGACSIPFFVCMAWMGSTDSSIRSSVEMTLADYHQDFFRGHDMPTIIRELHLTEQQLHLQDPDPPWDGESRY</sequence>
<keyword evidence="1" id="KW-0539">Nucleus</keyword>
<protein>
    <recommendedName>
        <fullName evidence="3">Zn(2)-C6 fungal-type domain-containing protein</fullName>
    </recommendedName>
</protein>
<proteinExistence type="predicted"/>
<dbReference type="Gene3D" id="4.10.240.10">
    <property type="entry name" value="Zn(2)-C6 fungal-type DNA-binding domain"/>
    <property type="match status" value="1"/>
</dbReference>
<dbReference type="SUPFAM" id="SSF57701">
    <property type="entry name" value="Zn2/Cys6 DNA-binding domain"/>
    <property type="match status" value="1"/>
</dbReference>
<evidence type="ECO:0000256" key="1">
    <source>
        <dbReference type="ARBA" id="ARBA00023242"/>
    </source>
</evidence>
<feature type="compositionally biased region" description="Low complexity" evidence="2">
    <location>
        <begin position="54"/>
        <end position="69"/>
    </location>
</feature>
<feature type="compositionally biased region" description="Basic and acidic residues" evidence="2">
    <location>
        <begin position="70"/>
        <end position="80"/>
    </location>
</feature>
<dbReference type="Pfam" id="PF00172">
    <property type="entry name" value="Zn_clus"/>
    <property type="match status" value="1"/>
</dbReference>
<feature type="domain" description="Zn(2)-C6 fungal-type" evidence="3">
    <location>
        <begin position="9"/>
        <end position="37"/>
    </location>
</feature>
<evidence type="ECO:0000313" key="5">
    <source>
        <dbReference type="Proteomes" id="UP000799772"/>
    </source>
</evidence>
<name>A0A9P4IHS9_9PEZI</name>
<dbReference type="PANTHER" id="PTHR38111:SF11">
    <property type="entry name" value="TRANSCRIPTION FACTOR DOMAIN-CONTAINING PROTEIN-RELATED"/>
    <property type="match status" value="1"/>
</dbReference>
<dbReference type="CDD" id="cd00067">
    <property type="entry name" value="GAL4"/>
    <property type="match status" value="1"/>
</dbReference>
<feature type="region of interest" description="Disordered" evidence="2">
    <location>
        <begin position="48"/>
        <end position="83"/>
    </location>
</feature>
<evidence type="ECO:0000256" key="2">
    <source>
        <dbReference type="SAM" id="MobiDB-lite"/>
    </source>
</evidence>
<reference evidence="4" key="1">
    <citation type="journal article" date="2020" name="Stud. Mycol.">
        <title>101 Dothideomycetes genomes: a test case for predicting lifestyles and emergence of pathogens.</title>
        <authorList>
            <person name="Haridas S."/>
            <person name="Albert R."/>
            <person name="Binder M."/>
            <person name="Bloem J."/>
            <person name="Labutti K."/>
            <person name="Salamov A."/>
            <person name="Andreopoulos B."/>
            <person name="Baker S."/>
            <person name="Barry K."/>
            <person name="Bills G."/>
            <person name="Bluhm B."/>
            <person name="Cannon C."/>
            <person name="Castanera R."/>
            <person name="Culley D."/>
            <person name="Daum C."/>
            <person name="Ezra D."/>
            <person name="Gonzalez J."/>
            <person name="Henrissat B."/>
            <person name="Kuo A."/>
            <person name="Liang C."/>
            <person name="Lipzen A."/>
            <person name="Lutzoni F."/>
            <person name="Magnuson J."/>
            <person name="Mondo S."/>
            <person name="Nolan M."/>
            <person name="Ohm R."/>
            <person name="Pangilinan J."/>
            <person name="Park H.-J."/>
            <person name="Ramirez L."/>
            <person name="Alfaro M."/>
            <person name="Sun H."/>
            <person name="Tritt A."/>
            <person name="Yoshinaga Y."/>
            <person name="Zwiers L.-H."/>
            <person name="Turgeon B."/>
            <person name="Goodwin S."/>
            <person name="Spatafora J."/>
            <person name="Crous P."/>
            <person name="Grigoriev I."/>
        </authorList>
    </citation>
    <scope>NUCLEOTIDE SEQUENCE</scope>
    <source>
        <strain evidence="4">CBS 133067</strain>
    </source>
</reference>
<keyword evidence="5" id="KW-1185">Reference proteome</keyword>
<dbReference type="GO" id="GO:0008270">
    <property type="term" value="F:zinc ion binding"/>
    <property type="evidence" value="ECO:0007669"/>
    <property type="project" value="InterPro"/>
</dbReference>
<dbReference type="OrthoDB" id="4314040at2759"/>
<evidence type="ECO:0000259" key="3">
    <source>
        <dbReference type="PROSITE" id="PS50048"/>
    </source>
</evidence>
<dbReference type="InterPro" id="IPR036864">
    <property type="entry name" value="Zn2-C6_fun-type_DNA-bd_sf"/>
</dbReference>
<dbReference type="GO" id="GO:0000981">
    <property type="term" value="F:DNA-binding transcription factor activity, RNA polymerase II-specific"/>
    <property type="evidence" value="ECO:0007669"/>
    <property type="project" value="InterPro"/>
</dbReference>
<dbReference type="Proteomes" id="UP000799772">
    <property type="component" value="Unassembled WGS sequence"/>
</dbReference>
<dbReference type="PROSITE" id="PS00463">
    <property type="entry name" value="ZN2_CY6_FUNGAL_1"/>
    <property type="match status" value="1"/>
</dbReference>
<dbReference type="AlphaFoldDB" id="A0A9P4IHS9"/>
<dbReference type="InterPro" id="IPR001138">
    <property type="entry name" value="Zn2Cys6_DnaBD"/>
</dbReference>
<comment type="caution">
    <text evidence="4">The sequence shown here is derived from an EMBL/GenBank/DDBJ whole genome shotgun (WGS) entry which is preliminary data.</text>
</comment>
<evidence type="ECO:0000313" key="4">
    <source>
        <dbReference type="EMBL" id="KAF2100248.1"/>
    </source>
</evidence>
<dbReference type="PANTHER" id="PTHR38111">
    <property type="entry name" value="ZN(2)-C6 FUNGAL-TYPE DOMAIN-CONTAINING PROTEIN-RELATED"/>
    <property type="match status" value="1"/>
</dbReference>